<feature type="modified residue" description="4-aspartylphosphate" evidence="2">
    <location>
        <position position="59"/>
    </location>
</feature>
<evidence type="ECO:0000259" key="3">
    <source>
        <dbReference type="PROSITE" id="PS50110"/>
    </source>
</evidence>
<name>A0ABS0Y5S2_9HYPH</name>
<keyword evidence="5" id="KW-1185">Reference proteome</keyword>
<gene>
    <name evidence="4" type="ORF">JAO75_19735</name>
</gene>
<dbReference type="InterPro" id="IPR050595">
    <property type="entry name" value="Bact_response_regulator"/>
</dbReference>
<dbReference type="Pfam" id="PF00072">
    <property type="entry name" value="Response_reg"/>
    <property type="match status" value="1"/>
</dbReference>
<dbReference type="PROSITE" id="PS50110">
    <property type="entry name" value="RESPONSE_REGULATORY"/>
    <property type="match status" value="1"/>
</dbReference>
<dbReference type="SUPFAM" id="SSF52172">
    <property type="entry name" value="CheY-like"/>
    <property type="match status" value="1"/>
</dbReference>
<dbReference type="Gene3D" id="3.40.50.2300">
    <property type="match status" value="1"/>
</dbReference>
<dbReference type="InterPro" id="IPR001789">
    <property type="entry name" value="Sig_transdc_resp-reg_receiver"/>
</dbReference>
<dbReference type="PANTHER" id="PTHR44591">
    <property type="entry name" value="STRESS RESPONSE REGULATOR PROTEIN 1"/>
    <property type="match status" value="1"/>
</dbReference>
<organism evidence="4 5">
    <name type="scientific">Microvirga splendida</name>
    <dbReference type="NCBI Taxonomy" id="2795727"/>
    <lineage>
        <taxon>Bacteria</taxon>
        <taxon>Pseudomonadati</taxon>
        <taxon>Pseudomonadota</taxon>
        <taxon>Alphaproteobacteria</taxon>
        <taxon>Hyphomicrobiales</taxon>
        <taxon>Methylobacteriaceae</taxon>
        <taxon>Microvirga</taxon>
    </lineage>
</organism>
<dbReference type="SMART" id="SM00448">
    <property type="entry name" value="REC"/>
    <property type="match status" value="1"/>
</dbReference>
<evidence type="ECO:0000256" key="1">
    <source>
        <dbReference type="ARBA" id="ARBA00022553"/>
    </source>
</evidence>
<accession>A0ABS0Y5S2</accession>
<evidence type="ECO:0000313" key="5">
    <source>
        <dbReference type="Proteomes" id="UP000620670"/>
    </source>
</evidence>
<comment type="caution">
    <text evidence="4">The sequence shown here is derived from an EMBL/GenBank/DDBJ whole genome shotgun (WGS) entry which is preliminary data.</text>
</comment>
<dbReference type="Proteomes" id="UP000620670">
    <property type="component" value="Unassembled WGS sequence"/>
</dbReference>
<dbReference type="EMBL" id="JAELXT010000028">
    <property type="protein sequence ID" value="MBJ6127639.1"/>
    <property type="molecule type" value="Genomic_DNA"/>
</dbReference>
<sequence length="126" mass="13664">MPSQDQEPVIVLVDEEPTIRQAAARHLREASFRVVEAADADEALKHLEASPVVHGLVADAHLPGRIDGHELAGLARRRWPDLAVVMMSGHSDATSGPVPTGAEFVAKPYLTTHLVPTLNRLLGRDR</sequence>
<dbReference type="InterPro" id="IPR011006">
    <property type="entry name" value="CheY-like_superfamily"/>
</dbReference>
<protein>
    <submittedName>
        <fullName evidence="4">Response regulator</fullName>
    </submittedName>
</protein>
<evidence type="ECO:0000313" key="4">
    <source>
        <dbReference type="EMBL" id="MBJ6127639.1"/>
    </source>
</evidence>
<keyword evidence="1 2" id="KW-0597">Phosphoprotein</keyword>
<dbReference type="RefSeq" id="WP_199050858.1">
    <property type="nucleotide sequence ID" value="NZ_JAELXT010000028.1"/>
</dbReference>
<proteinExistence type="predicted"/>
<dbReference type="PANTHER" id="PTHR44591:SF21">
    <property type="entry name" value="TWO-COMPONENT RESPONSE REGULATOR"/>
    <property type="match status" value="1"/>
</dbReference>
<evidence type="ECO:0000256" key="2">
    <source>
        <dbReference type="PROSITE-ProRule" id="PRU00169"/>
    </source>
</evidence>
<feature type="domain" description="Response regulatory" evidence="3">
    <location>
        <begin position="9"/>
        <end position="122"/>
    </location>
</feature>
<reference evidence="5" key="1">
    <citation type="submission" date="2020-12" db="EMBL/GenBank/DDBJ databases">
        <title>Hymenobacter sp.</title>
        <authorList>
            <person name="Kim M.K."/>
        </authorList>
    </citation>
    <scope>NUCLEOTIDE SEQUENCE [LARGE SCALE GENOMIC DNA]</scope>
    <source>
        <strain evidence="5">BT325</strain>
    </source>
</reference>